<protein>
    <submittedName>
        <fullName evidence="2">Uncharacterized protein</fullName>
    </submittedName>
</protein>
<proteinExistence type="predicted"/>
<sequence length="73" mass="8284">MSKRCKYMLLLVFTPFITLLLYALATGIFNGLHLYAVSFLRFPWPDKVSATVANSLAVFLYAIYDLFGKKVNS</sequence>
<name>A0A4P6YT59_9LACO</name>
<reference evidence="3" key="1">
    <citation type="submission" date="2019-03" db="EMBL/GenBank/DDBJ databases">
        <title>Weissella sp. 26KH-42 Genome sequencing.</title>
        <authorList>
            <person name="Heo J."/>
            <person name="Kim S.-J."/>
            <person name="Kim J.-S."/>
            <person name="Hong S.-B."/>
            <person name="Kwon S.-W."/>
        </authorList>
    </citation>
    <scope>NUCLEOTIDE SEQUENCE [LARGE SCALE GENOMIC DNA]</scope>
    <source>
        <strain evidence="3">26KH-42</strain>
    </source>
</reference>
<organism evidence="2 3">
    <name type="scientific">Periweissella cryptocerci</name>
    <dbReference type="NCBI Taxonomy" id="2506420"/>
    <lineage>
        <taxon>Bacteria</taxon>
        <taxon>Bacillati</taxon>
        <taxon>Bacillota</taxon>
        <taxon>Bacilli</taxon>
        <taxon>Lactobacillales</taxon>
        <taxon>Lactobacillaceae</taxon>
        <taxon>Periweissella</taxon>
    </lineage>
</organism>
<evidence type="ECO:0000256" key="1">
    <source>
        <dbReference type="SAM" id="Phobius"/>
    </source>
</evidence>
<dbReference type="AlphaFoldDB" id="A0A4P6YT59"/>
<dbReference type="RefSeq" id="WP_133363018.1">
    <property type="nucleotide sequence ID" value="NZ_CP037940.1"/>
</dbReference>
<keyword evidence="1" id="KW-0812">Transmembrane</keyword>
<feature type="transmembrane region" description="Helical" evidence="1">
    <location>
        <begin position="49"/>
        <end position="67"/>
    </location>
</feature>
<evidence type="ECO:0000313" key="3">
    <source>
        <dbReference type="Proteomes" id="UP000292886"/>
    </source>
</evidence>
<dbReference type="Proteomes" id="UP000292886">
    <property type="component" value="Chromosome"/>
</dbReference>
<keyword evidence="1" id="KW-0472">Membrane</keyword>
<keyword evidence="3" id="KW-1185">Reference proteome</keyword>
<gene>
    <name evidence="2" type="ORF">EQG49_05430</name>
</gene>
<keyword evidence="1" id="KW-1133">Transmembrane helix</keyword>
<evidence type="ECO:0000313" key="2">
    <source>
        <dbReference type="EMBL" id="QBO35939.1"/>
    </source>
</evidence>
<dbReference type="KEGG" id="wei:EQG49_05430"/>
<accession>A0A4P6YT59</accession>
<dbReference type="EMBL" id="CP037940">
    <property type="protein sequence ID" value="QBO35939.1"/>
    <property type="molecule type" value="Genomic_DNA"/>
</dbReference>